<protein>
    <submittedName>
        <fullName evidence="2">Uncharacterized protein DUF1698</fullName>
    </submittedName>
</protein>
<dbReference type="RefSeq" id="WP_004211631.1">
    <property type="nucleotide sequence ID" value="NZ_QXDC01000002.1"/>
</dbReference>
<name>A0A397PAH2_9SPHN</name>
<dbReference type="SUPFAM" id="SSF53335">
    <property type="entry name" value="S-adenosyl-L-methionine-dependent methyltransferases"/>
    <property type="match status" value="2"/>
</dbReference>
<dbReference type="EMBL" id="QXDC01000002">
    <property type="protein sequence ID" value="RIA45958.1"/>
    <property type="molecule type" value="Genomic_DNA"/>
</dbReference>
<feature type="region of interest" description="Disordered" evidence="1">
    <location>
        <begin position="1"/>
        <end position="20"/>
    </location>
</feature>
<keyword evidence="3" id="KW-1185">Reference proteome</keyword>
<accession>A0A397PAH2</accession>
<sequence length="581" mass="64747">MNMDQGAIEPSGTPSQNLRRPTLLDVARGYRMFLGRELEGAAIAGFHISKSPDLWNLIETIWSCQEAQNRRLVASMETAQRYQESDILTLETSHEQLDQLYQITLEAWRIRGLGSYREELRRNTARFSGRSGRWNRAHTLEAGRSELQHLTKALSRFGWEAVQGLTITALGPESFRLLQGTEDIDARLIGFELLTTDLAGANQTQLESGHSSANFHPIADFREHADIADLFYSIGGLQYAPPPVAIDIVRHAVSCLKPGGIAVFQIPTFLHDYSFDAVEYLAGKGQTLTGELHAVPQHAVLNLLATEGMQVLEVVPDASIGIHGLSYLYFARKNSDFDAGRASASETRRLTNEKDDHVEQTLTNDDLEHSIQNRQWFHRIDLGNGVITPGMDDTPFKLPALVLPDDLSGKTVLDVGAWDGFFSFECERRGAARVVASDSYCWDGEDIQDGGGFRLAHAALNSRVERLNVSVEQLDSAIHGTFDYVLFLGVLYHARDPLGYLAKMRSLCREVTVIETWVDGLDIDRPAMIFYPGGALNNDASNYFGPNESAVIAMCKEVGFSEVEVVNRHYYPNRMVFHARV</sequence>
<dbReference type="InterPro" id="IPR027555">
    <property type="entry name" value="Mo5U34_MeTrfas-like"/>
</dbReference>
<organism evidence="2 3">
    <name type="scientific">Hephaestia caeni</name>
    <dbReference type="NCBI Taxonomy" id="645617"/>
    <lineage>
        <taxon>Bacteria</taxon>
        <taxon>Pseudomonadati</taxon>
        <taxon>Pseudomonadota</taxon>
        <taxon>Alphaproteobacteria</taxon>
        <taxon>Sphingomonadales</taxon>
        <taxon>Sphingomonadaceae</taxon>
        <taxon>Hephaestia</taxon>
    </lineage>
</organism>
<evidence type="ECO:0000256" key="1">
    <source>
        <dbReference type="SAM" id="MobiDB-lite"/>
    </source>
</evidence>
<gene>
    <name evidence="2" type="ORF">DFR49_0487</name>
</gene>
<dbReference type="AlphaFoldDB" id="A0A397PAH2"/>
<dbReference type="CDD" id="cd02440">
    <property type="entry name" value="AdoMet_MTases"/>
    <property type="match status" value="1"/>
</dbReference>
<dbReference type="InterPro" id="IPR029063">
    <property type="entry name" value="SAM-dependent_MTases_sf"/>
</dbReference>
<dbReference type="Proteomes" id="UP000266568">
    <property type="component" value="Unassembled WGS sequence"/>
</dbReference>
<comment type="caution">
    <text evidence="2">The sequence shown here is derived from an EMBL/GenBank/DDBJ whole genome shotgun (WGS) entry which is preliminary data.</text>
</comment>
<dbReference type="Gene3D" id="3.40.50.150">
    <property type="entry name" value="Vaccinia Virus protein VP39"/>
    <property type="match status" value="2"/>
</dbReference>
<evidence type="ECO:0000313" key="2">
    <source>
        <dbReference type="EMBL" id="RIA45958.1"/>
    </source>
</evidence>
<evidence type="ECO:0000313" key="3">
    <source>
        <dbReference type="Proteomes" id="UP000266568"/>
    </source>
</evidence>
<proteinExistence type="predicted"/>
<dbReference type="Pfam" id="PF08003">
    <property type="entry name" value="Methyltransf_9"/>
    <property type="match status" value="1"/>
</dbReference>
<reference evidence="2 3" key="1">
    <citation type="submission" date="2018-08" db="EMBL/GenBank/DDBJ databases">
        <title>Genomic Encyclopedia of Type Strains, Phase IV (KMG-IV): sequencing the most valuable type-strain genomes for metagenomic binning, comparative biology and taxonomic classification.</title>
        <authorList>
            <person name="Goeker M."/>
        </authorList>
    </citation>
    <scope>NUCLEOTIDE SEQUENCE [LARGE SCALE GENOMIC DNA]</scope>
    <source>
        <strain evidence="2 3">DSM 25527</strain>
    </source>
</reference>